<dbReference type="InterPro" id="IPR036265">
    <property type="entry name" value="HIT-like_sf"/>
</dbReference>
<dbReference type="PROSITE" id="PS00892">
    <property type="entry name" value="HIT_1"/>
    <property type="match status" value="1"/>
</dbReference>
<dbReference type="PRINTS" id="PR00332">
    <property type="entry name" value="HISTRIAD"/>
</dbReference>
<dbReference type="PANTHER" id="PTHR23089">
    <property type="entry name" value="HISTIDINE TRIAD HIT PROTEIN"/>
    <property type="match status" value="1"/>
</dbReference>
<reference evidence="3 4" key="1">
    <citation type="submission" date="2022-10" db="EMBL/GenBank/DDBJ databases">
        <title>Identification of biosynthetic pathway for the production of the potent trypsin inhibitor radiosumin.</title>
        <authorList>
            <person name="Fewer D.P."/>
            <person name="Delbaje E."/>
            <person name="Ouyang X."/>
            <person name="Agostino P.D."/>
            <person name="Wahlsten M."/>
            <person name="Jokela J."/>
            <person name="Permi P."/>
            <person name="Haapaniemi E."/>
            <person name="Koistinen H."/>
        </authorList>
    </citation>
    <scope>NUCLEOTIDE SEQUENCE [LARGE SCALE GENOMIC DNA]</scope>
    <source>
        <strain evidence="3 4">NIES-515</strain>
    </source>
</reference>
<feature type="domain" description="HIT" evidence="2">
    <location>
        <begin position="7"/>
        <end position="115"/>
    </location>
</feature>
<proteinExistence type="predicted"/>
<dbReference type="Gene3D" id="3.30.428.10">
    <property type="entry name" value="HIT-like"/>
    <property type="match status" value="1"/>
</dbReference>
<protein>
    <submittedName>
        <fullName evidence="3">Histidine triad nucleotide-binding protein</fullName>
    </submittedName>
</protein>
<dbReference type="InterPro" id="IPR001310">
    <property type="entry name" value="Histidine_triad_HIT"/>
</dbReference>
<comment type="caution">
    <text evidence="3">The sequence shown here is derived from an EMBL/GenBank/DDBJ whole genome shotgun (WGS) entry which is preliminary data.</text>
</comment>
<sequence>MTNQDTIFGKIIRREIPADIVYEDDLALAFKDVQPQAPVHILVIPKKPIVKLTDAEESDRDLLGHLLLTAKRVAEEAGLTNGYRVVINTDSDGGQSVYHLHLHILGGRHMTWPPG</sequence>
<dbReference type="InterPro" id="IPR019808">
    <property type="entry name" value="Histidine_triad_CS"/>
</dbReference>
<organism evidence="3 4">
    <name type="scientific">Plectonema radiosum NIES-515</name>
    <dbReference type="NCBI Taxonomy" id="2986073"/>
    <lineage>
        <taxon>Bacteria</taxon>
        <taxon>Bacillati</taxon>
        <taxon>Cyanobacteriota</taxon>
        <taxon>Cyanophyceae</taxon>
        <taxon>Oscillatoriophycideae</taxon>
        <taxon>Oscillatoriales</taxon>
        <taxon>Microcoleaceae</taxon>
        <taxon>Plectonema</taxon>
    </lineage>
</organism>
<dbReference type="InterPro" id="IPR011146">
    <property type="entry name" value="HIT-like"/>
</dbReference>
<name>A0ABT3AZK7_9CYAN</name>
<dbReference type="EMBL" id="JAOWRF010000200">
    <property type="protein sequence ID" value="MCV3214558.1"/>
    <property type="molecule type" value="Genomic_DNA"/>
</dbReference>
<dbReference type="PROSITE" id="PS51084">
    <property type="entry name" value="HIT_2"/>
    <property type="match status" value="1"/>
</dbReference>
<dbReference type="CDD" id="cd01276">
    <property type="entry name" value="PKCI_related"/>
    <property type="match status" value="1"/>
</dbReference>
<dbReference type="RefSeq" id="WP_263746139.1">
    <property type="nucleotide sequence ID" value="NZ_JAOWRF010000200.1"/>
</dbReference>
<dbReference type="Proteomes" id="UP001526143">
    <property type="component" value="Unassembled WGS sequence"/>
</dbReference>
<accession>A0ABT3AZK7</accession>
<keyword evidence="4" id="KW-1185">Reference proteome</keyword>
<dbReference type="Pfam" id="PF01230">
    <property type="entry name" value="HIT"/>
    <property type="match status" value="1"/>
</dbReference>
<evidence type="ECO:0000313" key="3">
    <source>
        <dbReference type="EMBL" id="MCV3214558.1"/>
    </source>
</evidence>
<feature type="short sequence motif" description="Histidine triad motif" evidence="1">
    <location>
        <begin position="99"/>
        <end position="103"/>
    </location>
</feature>
<evidence type="ECO:0000313" key="4">
    <source>
        <dbReference type="Proteomes" id="UP001526143"/>
    </source>
</evidence>
<gene>
    <name evidence="3" type="ORF">OGM63_13715</name>
</gene>
<dbReference type="SUPFAM" id="SSF54197">
    <property type="entry name" value="HIT-like"/>
    <property type="match status" value="1"/>
</dbReference>
<evidence type="ECO:0000256" key="1">
    <source>
        <dbReference type="PROSITE-ProRule" id="PRU00464"/>
    </source>
</evidence>
<evidence type="ECO:0000259" key="2">
    <source>
        <dbReference type="PROSITE" id="PS51084"/>
    </source>
</evidence>